<dbReference type="Proteomes" id="UP000244336">
    <property type="component" value="Chromosome 5"/>
</dbReference>
<organism evidence="1 2">
    <name type="scientific">Panicum hallii var. hallii</name>
    <dbReference type="NCBI Taxonomy" id="1504633"/>
    <lineage>
        <taxon>Eukaryota</taxon>
        <taxon>Viridiplantae</taxon>
        <taxon>Streptophyta</taxon>
        <taxon>Embryophyta</taxon>
        <taxon>Tracheophyta</taxon>
        <taxon>Spermatophyta</taxon>
        <taxon>Magnoliopsida</taxon>
        <taxon>Liliopsida</taxon>
        <taxon>Poales</taxon>
        <taxon>Poaceae</taxon>
        <taxon>PACMAD clade</taxon>
        <taxon>Panicoideae</taxon>
        <taxon>Panicodae</taxon>
        <taxon>Paniceae</taxon>
        <taxon>Panicinae</taxon>
        <taxon>Panicum</taxon>
        <taxon>Panicum sect. Panicum</taxon>
    </lineage>
</organism>
<sequence length="56" mass="6174">MNIRATTATKASAMRMFSSTGSRHTFPMLSQPGEWRCRGSVYLGFVAEACVEMSLL</sequence>
<name>A0A2T7DPB7_9POAL</name>
<protein>
    <submittedName>
        <fullName evidence="1">Uncharacterized protein</fullName>
    </submittedName>
</protein>
<dbReference type="EMBL" id="CM009753">
    <property type="protein sequence ID" value="PUZ57415.1"/>
    <property type="molecule type" value="Genomic_DNA"/>
</dbReference>
<proteinExistence type="predicted"/>
<evidence type="ECO:0000313" key="1">
    <source>
        <dbReference type="EMBL" id="PUZ57415.1"/>
    </source>
</evidence>
<accession>A0A2T7DPB7</accession>
<keyword evidence="2" id="KW-1185">Reference proteome</keyword>
<dbReference type="AlphaFoldDB" id="A0A2T7DPB7"/>
<reference evidence="1 2" key="1">
    <citation type="submission" date="2018-04" db="EMBL/GenBank/DDBJ databases">
        <title>WGS assembly of Panicum hallii var. hallii HAL2.</title>
        <authorList>
            <person name="Lovell J."/>
            <person name="Jenkins J."/>
            <person name="Lowry D."/>
            <person name="Mamidi S."/>
            <person name="Sreedasyam A."/>
            <person name="Weng X."/>
            <person name="Barry K."/>
            <person name="Bonette J."/>
            <person name="Campitelli B."/>
            <person name="Daum C."/>
            <person name="Gordon S."/>
            <person name="Gould B."/>
            <person name="Lipzen A."/>
            <person name="MacQueen A."/>
            <person name="Palacio-Mejia J."/>
            <person name="Plott C."/>
            <person name="Shakirov E."/>
            <person name="Shu S."/>
            <person name="Yoshinaga Y."/>
            <person name="Zane M."/>
            <person name="Rokhsar D."/>
            <person name="Grimwood J."/>
            <person name="Schmutz J."/>
            <person name="Juenger T."/>
        </authorList>
    </citation>
    <scope>NUCLEOTIDE SEQUENCE [LARGE SCALE GENOMIC DNA]</scope>
    <source>
        <strain evidence="2">cv. HAL2</strain>
    </source>
</reference>
<dbReference type="Gramene" id="PUZ57415">
    <property type="protein sequence ID" value="PUZ57415"/>
    <property type="gene ID" value="GQ55_5G428800"/>
</dbReference>
<evidence type="ECO:0000313" key="2">
    <source>
        <dbReference type="Proteomes" id="UP000244336"/>
    </source>
</evidence>
<gene>
    <name evidence="1" type="ORF">GQ55_5G428800</name>
</gene>